<evidence type="ECO:0000313" key="4">
    <source>
        <dbReference type="Proteomes" id="UP000000268"/>
    </source>
</evidence>
<dbReference type="PROSITE" id="PS50234">
    <property type="entry name" value="VWFA"/>
    <property type="match status" value="1"/>
</dbReference>
<organism evidence="3 4">
    <name type="scientific">Acaryochloris marina (strain MBIC 11017)</name>
    <dbReference type="NCBI Taxonomy" id="329726"/>
    <lineage>
        <taxon>Bacteria</taxon>
        <taxon>Bacillati</taxon>
        <taxon>Cyanobacteriota</taxon>
        <taxon>Cyanophyceae</taxon>
        <taxon>Acaryochloridales</taxon>
        <taxon>Acaryochloridaceae</taxon>
        <taxon>Acaryochloris</taxon>
    </lineage>
</organism>
<feature type="region of interest" description="Disordered" evidence="1">
    <location>
        <begin position="415"/>
        <end position="448"/>
    </location>
</feature>
<dbReference type="InterPro" id="IPR036465">
    <property type="entry name" value="vWFA_dom_sf"/>
</dbReference>
<feature type="domain" description="VWFA" evidence="2">
    <location>
        <begin position="575"/>
        <end position="763"/>
    </location>
</feature>
<name>B0C1G4_ACAM1</name>
<dbReference type="PANTHER" id="PTHR24020">
    <property type="entry name" value="COLLAGEN ALPHA"/>
    <property type="match status" value="1"/>
</dbReference>
<gene>
    <name evidence="3" type="ordered locus">AM1_4727</name>
</gene>
<dbReference type="InterPro" id="IPR050525">
    <property type="entry name" value="ECM_Assembly_Org"/>
</dbReference>
<evidence type="ECO:0000259" key="2">
    <source>
        <dbReference type="PROSITE" id="PS50234"/>
    </source>
</evidence>
<dbReference type="Pfam" id="PF20009">
    <property type="entry name" value="GEVED"/>
    <property type="match status" value="1"/>
</dbReference>
<dbReference type="InterPro" id="IPR047589">
    <property type="entry name" value="DUF11_rpt"/>
</dbReference>
<dbReference type="Gene3D" id="3.40.50.410">
    <property type="entry name" value="von Willebrand factor, type A domain"/>
    <property type="match status" value="1"/>
</dbReference>
<dbReference type="KEGG" id="amr:AM1_4727"/>
<reference evidence="3 4" key="1">
    <citation type="journal article" date="2008" name="Proc. Natl. Acad. Sci. U.S.A.">
        <title>Niche adaptation and genome expansion in the chlorophyll d-producing cyanobacterium Acaryochloris marina.</title>
        <authorList>
            <person name="Swingley W.D."/>
            <person name="Chen M."/>
            <person name="Cheung P.C."/>
            <person name="Conrad A.L."/>
            <person name="Dejesa L.C."/>
            <person name="Hao J."/>
            <person name="Honchak B.M."/>
            <person name="Karbach L.E."/>
            <person name="Kurdoglu A."/>
            <person name="Lahiri S."/>
            <person name="Mastrian S.D."/>
            <person name="Miyashita H."/>
            <person name="Page L."/>
            <person name="Ramakrishna P."/>
            <person name="Satoh S."/>
            <person name="Sattley W.M."/>
            <person name="Shimada Y."/>
            <person name="Taylor H.L."/>
            <person name="Tomo T."/>
            <person name="Tsuchiya T."/>
            <person name="Wang Z.T."/>
            <person name="Raymond J."/>
            <person name="Mimuro M."/>
            <person name="Blankenship R.E."/>
            <person name="Touchman J.W."/>
        </authorList>
    </citation>
    <scope>NUCLEOTIDE SEQUENCE [LARGE SCALE GENOMIC DNA]</scope>
    <source>
        <strain evidence="4">MBIC 11017</strain>
    </source>
</reference>
<protein>
    <recommendedName>
        <fullName evidence="2">VWFA domain-containing protein</fullName>
    </recommendedName>
</protein>
<dbReference type="Pfam" id="PF14252">
    <property type="entry name" value="DUF4347"/>
    <property type="match status" value="1"/>
</dbReference>
<dbReference type="InterPro" id="IPR002035">
    <property type="entry name" value="VWF_A"/>
</dbReference>
<proteinExistence type="predicted"/>
<evidence type="ECO:0000256" key="1">
    <source>
        <dbReference type="SAM" id="MobiDB-lite"/>
    </source>
</evidence>
<dbReference type="SMART" id="SM00327">
    <property type="entry name" value="VWA"/>
    <property type="match status" value="1"/>
</dbReference>
<dbReference type="InterPro" id="IPR045474">
    <property type="entry name" value="GEVED"/>
</dbReference>
<dbReference type="InterPro" id="IPR025592">
    <property type="entry name" value="DUF4347"/>
</dbReference>
<evidence type="ECO:0000313" key="3">
    <source>
        <dbReference type="EMBL" id="ABW29699.1"/>
    </source>
</evidence>
<accession>B0C1G4</accession>
<dbReference type="HOGENOM" id="CLU_305368_0_0_3"/>
<sequence length="971" mass="102119">MEQTSNPLHSARATDVVIIDAGVTNSHALLKNIPSQAAVHYLSPTGDGLEQIGDILSNYRNLKSVHLLAHGSSAQLQLGNSWVNPATLNHRAKQVQSWQAALSPTADIFLYGCHVASTVEGKAFVSDLATLTGADIAASDNLTGDATQGGDWTLEYQLGDLEPHRISQQLALSNYDQVLQVTVLNFNDPTPSLEPATTDVFRFQNVATVGGQSIDALVTVSNINNATLTNLDDNGSFPERFQPVIRHDGGANAISSIRFDFQLVQAGTTTPLAATNVFFSAQDVDGNGSANSVREFVEVINAETVFIDDPTFLELAASLAGGIRHRVINSSNVQSGIGTDDRYEIYSYLGDTVTNFSIVAGNDVGSANCSGASCPRQNSWTFDISDIQVIDFSDAPSTYGVPSHAGTAVTTLRLGTARDGDSGPIPSADALGDDNNGSDDEDGVTLAPLNASDTSYSIQASSLSVTNSTGGPATLHAWVDFDGNGTFDSDEYTSQPVQNGISSPDGALTWSGAGVSGMSGGTTTYARFRITTDGGINANTPGGFARDGEVEDHALAITTPVNPDIDNNFCQVSSDMMFILDKSGSVSLSERRLQRDAVMAMLNYLVDNNITSRVGIVRFDSTSATVIGYTDVTAANLPTFESALNTNYVNIGGGATNWEAGFQQAISLGVSPGSPDVVFFFADGNINSGGSPNDEALQFKQAGAHIYGIGIQSLDIDDFLDITDGSNTTQFDAALDNANSADYVEVNSYDDLADDMTSLLRSLCPPATNNPNVLLVKRITRVNGLTENGGTNLNVYVDDPSYEYDDNTLGSPAPTPLDTEYWPTPSTFLLGATNGGQTRPGDEVEYTIYFLSTGTSTAVGVQFCDKVPSFQTFVPDAFNAVPPAPSGGVGANRGIAVEYNGSLLSFTNDADGDTAQYYPPGSTLPAVCDNAPAQTEDNGAIVVNLGDLPQATGVGTPATSYGAVRFRARVK</sequence>
<dbReference type="Proteomes" id="UP000000268">
    <property type="component" value="Chromosome"/>
</dbReference>
<dbReference type="EMBL" id="CP000828">
    <property type="protein sequence ID" value="ABW29699.1"/>
    <property type="molecule type" value="Genomic_DNA"/>
</dbReference>
<dbReference type="eggNOG" id="COG2304">
    <property type="taxonomic scope" value="Bacteria"/>
</dbReference>
<dbReference type="STRING" id="329726.AM1_4727"/>
<dbReference type="PANTHER" id="PTHR24020:SF20">
    <property type="entry name" value="PH DOMAIN-CONTAINING PROTEIN"/>
    <property type="match status" value="1"/>
</dbReference>
<dbReference type="NCBIfam" id="TIGR01451">
    <property type="entry name" value="B_ant_repeat"/>
    <property type="match status" value="1"/>
</dbReference>
<keyword evidence="4" id="KW-1185">Reference proteome</keyword>
<dbReference type="Pfam" id="PF00092">
    <property type="entry name" value="VWA"/>
    <property type="match status" value="1"/>
</dbReference>
<dbReference type="SUPFAM" id="SSF53300">
    <property type="entry name" value="vWA-like"/>
    <property type="match status" value="1"/>
</dbReference>
<dbReference type="AlphaFoldDB" id="B0C1G4"/>
<dbReference type="CDD" id="cd01450">
    <property type="entry name" value="vWFA_subfamily_ECM"/>
    <property type="match status" value="1"/>
</dbReference>